<dbReference type="STRING" id="717606.PaecuDRAFT_4704"/>
<evidence type="ECO:0000313" key="1">
    <source>
        <dbReference type="EMBL" id="EFM08513.1"/>
    </source>
</evidence>
<dbReference type="Gene3D" id="3.30.460.10">
    <property type="entry name" value="Beta Polymerase, domain 2"/>
    <property type="match status" value="1"/>
</dbReference>
<dbReference type="SUPFAM" id="SSF81301">
    <property type="entry name" value="Nucleotidyltransferase"/>
    <property type="match status" value="1"/>
</dbReference>
<dbReference type="Proteomes" id="UP000005387">
    <property type="component" value="Unassembled WGS sequence"/>
</dbReference>
<keyword evidence="2" id="KW-1185">Reference proteome</keyword>
<dbReference type="OrthoDB" id="2471827at2"/>
<sequence length="322" mass="36943">MNHTDRLMKVAQQYVMQHKQNNWVCAYAGGSVGRGEEDQYSDLDLNIYVTSQSNKTVSLHVPYEGISIQLHFHAWPGSQALRSEPWAHRFLIESRTVYDPYGLLEKLKPAAIRYFRSGDGRRQMLLQATEEVQCYLNRLDRCIREDNLLGAFVAIQVAWHAAATSFAWMKDECCSTGGLFPRIRHAEPTMYAAFQSICAQPLEASVEHQLHALASYRRYLQEIKPGLTTLYAGADQLIARKIERYIGIGELDYAKWVLRYEAMMCYIASVEDIHQFGEHVETLPQTMKEALRMLGVTSYSMEQLSELLHQVDWLTERAKLAV</sequence>
<organism evidence="1 2">
    <name type="scientific">Paenibacillus curdlanolyticus YK9</name>
    <dbReference type="NCBI Taxonomy" id="717606"/>
    <lineage>
        <taxon>Bacteria</taxon>
        <taxon>Bacillati</taxon>
        <taxon>Bacillota</taxon>
        <taxon>Bacilli</taxon>
        <taxon>Bacillales</taxon>
        <taxon>Paenibacillaceae</taxon>
        <taxon>Paenibacillus</taxon>
    </lineage>
</organism>
<proteinExistence type="predicted"/>
<reference evidence="1 2" key="1">
    <citation type="submission" date="2010-07" db="EMBL/GenBank/DDBJ databases">
        <title>The draft genome of Paenibacillus curdlanolyticus YK9.</title>
        <authorList>
            <consortium name="US DOE Joint Genome Institute (JGI-PGF)"/>
            <person name="Lucas S."/>
            <person name="Copeland A."/>
            <person name="Lapidus A."/>
            <person name="Cheng J.-F."/>
            <person name="Bruce D."/>
            <person name="Goodwin L."/>
            <person name="Pitluck S."/>
            <person name="Land M.L."/>
            <person name="Hauser L."/>
            <person name="Chang Y.-J."/>
            <person name="Jeffries C."/>
            <person name="Anderson I.J."/>
            <person name="Johnson E."/>
            <person name="Loganathan U."/>
            <person name="Mulhopadhyay B."/>
            <person name="Kyrpides N."/>
            <person name="Woyke T.J."/>
        </authorList>
    </citation>
    <scope>NUCLEOTIDE SEQUENCE [LARGE SCALE GENOMIC DNA]</scope>
    <source>
        <strain evidence="1 2">YK9</strain>
    </source>
</reference>
<accession>E0IGB1</accession>
<dbReference type="InterPro" id="IPR043519">
    <property type="entry name" value="NT_sf"/>
</dbReference>
<dbReference type="AlphaFoldDB" id="E0IGB1"/>
<name>E0IGB1_9BACL</name>
<dbReference type="eggNOG" id="COG1708">
    <property type="taxonomic scope" value="Bacteria"/>
</dbReference>
<dbReference type="EMBL" id="AEDD01000016">
    <property type="protein sequence ID" value="EFM08513.1"/>
    <property type="molecule type" value="Genomic_DNA"/>
</dbReference>
<dbReference type="RefSeq" id="WP_006040682.1">
    <property type="nucleotide sequence ID" value="NZ_AEDD01000016.1"/>
</dbReference>
<evidence type="ECO:0000313" key="2">
    <source>
        <dbReference type="Proteomes" id="UP000005387"/>
    </source>
</evidence>
<protein>
    <submittedName>
        <fullName evidence="1">Uncharacterized protein</fullName>
    </submittedName>
</protein>
<gene>
    <name evidence="1" type="ORF">PaecuDRAFT_4704</name>
</gene>